<keyword evidence="10" id="KW-1185">Reference proteome</keyword>
<proteinExistence type="predicted"/>
<organism evidence="9 10">
    <name type="scientific">Desulfosporosinus acididurans</name>
    <dbReference type="NCBI Taxonomy" id="476652"/>
    <lineage>
        <taxon>Bacteria</taxon>
        <taxon>Bacillati</taxon>
        <taxon>Bacillota</taxon>
        <taxon>Clostridia</taxon>
        <taxon>Eubacteriales</taxon>
        <taxon>Desulfitobacteriaceae</taxon>
        <taxon>Desulfosporosinus</taxon>
    </lineage>
</organism>
<evidence type="ECO:0000313" key="9">
    <source>
        <dbReference type="EMBL" id="KLU65518.1"/>
    </source>
</evidence>
<evidence type="ECO:0000256" key="4">
    <source>
        <dbReference type="ARBA" id="ARBA00022737"/>
    </source>
</evidence>
<keyword evidence="6" id="KW-0408">Iron</keyword>
<comment type="caution">
    <text evidence="9">The sequence shown here is derived from an EMBL/GenBank/DDBJ whole genome shotgun (WGS) entry which is preliminary data.</text>
</comment>
<gene>
    <name evidence="9" type="primary">ndhI_4</name>
    <name evidence="9" type="ORF">DEAC_c26550</name>
</gene>
<evidence type="ECO:0000256" key="7">
    <source>
        <dbReference type="ARBA" id="ARBA00023014"/>
    </source>
</evidence>
<dbReference type="Gene3D" id="3.30.70.20">
    <property type="match status" value="2"/>
</dbReference>
<dbReference type="RefSeq" id="WP_047810480.1">
    <property type="nucleotide sequence ID" value="NZ_LDZY01000008.1"/>
</dbReference>
<keyword evidence="4" id="KW-0677">Repeat</keyword>
<keyword evidence="1" id="KW-0813">Transport</keyword>
<keyword evidence="2" id="KW-0004">4Fe-4S</keyword>
<dbReference type="AlphaFoldDB" id="A0A0J1FRB9"/>
<evidence type="ECO:0000256" key="3">
    <source>
        <dbReference type="ARBA" id="ARBA00022723"/>
    </source>
</evidence>
<evidence type="ECO:0000256" key="1">
    <source>
        <dbReference type="ARBA" id="ARBA00022448"/>
    </source>
</evidence>
<dbReference type="InterPro" id="IPR017900">
    <property type="entry name" value="4Fe4S_Fe_S_CS"/>
</dbReference>
<keyword evidence="7" id="KW-0411">Iron-sulfur</keyword>
<dbReference type="Proteomes" id="UP000036356">
    <property type="component" value="Unassembled WGS sequence"/>
</dbReference>
<evidence type="ECO:0000256" key="6">
    <source>
        <dbReference type="ARBA" id="ARBA00023004"/>
    </source>
</evidence>
<feature type="domain" description="4Fe-4S ferredoxin-type" evidence="8">
    <location>
        <begin position="207"/>
        <end position="236"/>
    </location>
</feature>
<protein>
    <submittedName>
        <fullName evidence="9">NAD(P)H-quinone oxidoreductase subunit I, chloroplastic</fullName>
        <ecNumber evidence="9">1.6.5.11</ecNumber>
    </submittedName>
</protein>
<evidence type="ECO:0000256" key="5">
    <source>
        <dbReference type="ARBA" id="ARBA00022982"/>
    </source>
</evidence>
<keyword evidence="5" id="KW-0249">Electron transport</keyword>
<dbReference type="PANTHER" id="PTHR43687">
    <property type="entry name" value="ADENYLYLSULFATE REDUCTASE, BETA SUBUNIT"/>
    <property type="match status" value="1"/>
</dbReference>
<keyword evidence="9" id="KW-0560">Oxidoreductase</keyword>
<dbReference type="InterPro" id="IPR050572">
    <property type="entry name" value="Fe-S_Ferredoxin"/>
</dbReference>
<feature type="domain" description="4Fe-4S ferredoxin-type" evidence="8">
    <location>
        <begin position="238"/>
        <end position="267"/>
    </location>
</feature>
<dbReference type="SUPFAM" id="SSF54862">
    <property type="entry name" value="4Fe-4S ferredoxins"/>
    <property type="match status" value="1"/>
</dbReference>
<dbReference type="PATRIC" id="fig|476652.3.peg.2779"/>
<dbReference type="EC" id="1.6.5.11" evidence="9"/>
<dbReference type="GO" id="GO:0016491">
    <property type="term" value="F:oxidoreductase activity"/>
    <property type="evidence" value="ECO:0007669"/>
    <property type="project" value="UniProtKB-KW"/>
</dbReference>
<dbReference type="GO" id="GO:0046872">
    <property type="term" value="F:metal ion binding"/>
    <property type="evidence" value="ECO:0007669"/>
    <property type="project" value="UniProtKB-KW"/>
</dbReference>
<sequence>MCWVCEKYGKGGKWYLNPENYARRLYKIRKEGKEAAGADADPQAAGMGAGVVAELVKARISGDREWENEIKREALEQAYQTHFGQVVTLDEYLQILDTAYPLAKMTCGCRRVQRGMPDEENFTCMGIGPGMYKWERWPETYRGGVEFVTPAEAKEWAMMNHKEGRVQTVDVFGTPYIGGLCQCEYPGCVAVRNRIDYDFKFLLKGHFVAKVDREKCTGCKSCLGRCQFKALNLEVYTSKAYIDLEQCFGCGLCVTACPSGAIQLLERQSMPGLAENW</sequence>
<dbReference type="InterPro" id="IPR017896">
    <property type="entry name" value="4Fe4S_Fe-S-bd"/>
</dbReference>
<evidence type="ECO:0000259" key="8">
    <source>
        <dbReference type="PROSITE" id="PS51379"/>
    </source>
</evidence>
<dbReference type="PROSITE" id="PS51379">
    <property type="entry name" value="4FE4S_FER_2"/>
    <property type="match status" value="2"/>
</dbReference>
<dbReference type="STRING" id="476652.DEAC_c26550"/>
<reference evidence="9 10" key="1">
    <citation type="submission" date="2015-06" db="EMBL/GenBank/DDBJ databases">
        <title>Draft genome of the moderately acidophilic sulfate reducer Candidatus Desulfosporosinus acididurans strain M1.</title>
        <authorList>
            <person name="Poehlein A."/>
            <person name="Petzsch P."/>
            <person name="Johnson B.D."/>
            <person name="Schloemann M."/>
            <person name="Daniel R."/>
            <person name="Muehling M."/>
        </authorList>
    </citation>
    <scope>NUCLEOTIDE SEQUENCE [LARGE SCALE GENOMIC DNA]</scope>
    <source>
        <strain evidence="9 10">M1</strain>
    </source>
</reference>
<dbReference type="GO" id="GO:0051539">
    <property type="term" value="F:4 iron, 4 sulfur cluster binding"/>
    <property type="evidence" value="ECO:0007669"/>
    <property type="project" value="UniProtKB-KW"/>
</dbReference>
<dbReference type="PANTHER" id="PTHR43687:SF6">
    <property type="entry name" value="L-ASPARTATE SEMIALDEHYDE SULFURTRANSFERASE IRON-SULFUR SUBUNIT"/>
    <property type="match status" value="1"/>
</dbReference>
<keyword evidence="3" id="KW-0479">Metal-binding</keyword>
<accession>A0A0J1FRB9</accession>
<dbReference type="PROSITE" id="PS00198">
    <property type="entry name" value="4FE4S_FER_1"/>
    <property type="match status" value="1"/>
</dbReference>
<evidence type="ECO:0000313" key="10">
    <source>
        <dbReference type="Proteomes" id="UP000036356"/>
    </source>
</evidence>
<name>A0A0J1FRB9_9FIRM</name>
<dbReference type="Pfam" id="PF14697">
    <property type="entry name" value="Fer4_21"/>
    <property type="match status" value="1"/>
</dbReference>
<evidence type="ECO:0000256" key="2">
    <source>
        <dbReference type="ARBA" id="ARBA00022485"/>
    </source>
</evidence>
<dbReference type="EMBL" id="LDZY01000008">
    <property type="protein sequence ID" value="KLU65518.1"/>
    <property type="molecule type" value="Genomic_DNA"/>
</dbReference>